<gene>
    <name evidence="1" type="ORF">RchiOBHm_Chr1g0320481</name>
</gene>
<protein>
    <submittedName>
        <fullName evidence="1">Uncharacterized protein</fullName>
    </submittedName>
</protein>
<dbReference type="EMBL" id="PDCK01000039">
    <property type="protein sequence ID" value="PRQ55063.1"/>
    <property type="molecule type" value="Genomic_DNA"/>
</dbReference>
<evidence type="ECO:0000313" key="1">
    <source>
        <dbReference type="EMBL" id="PRQ55063.1"/>
    </source>
</evidence>
<organism evidence="1 2">
    <name type="scientific">Rosa chinensis</name>
    <name type="common">China rose</name>
    <dbReference type="NCBI Taxonomy" id="74649"/>
    <lineage>
        <taxon>Eukaryota</taxon>
        <taxon>Viridiplantae</taxon>
        <taxon>Streptophyta</taxon>
        <taxon>Embryophyta</taxon>
        <taxon>Tracheophyta</taxon>
        <taxon>Spermatophyta</taxon>
        <taxon>Magnoliopsida</taxon>
        <taxon>eudicotyledons</taxon>
        <taxon>Gunneridae</taxon>
        <taxon>Pentapetalae</taxon>
        <taxon>rosids</taxon>
        <taxon>fabids</taxon>
        <taxon>Rosales</taxon>
        <taxon>Rosaceae</taxon>
        <taxon>Rosoideae</taxon>
        <taxon>Rosoideae incertae sedis</taxon>
        <taxon>Rosa</taxon>
    </lineage>
</organism>
<keyword evidence="2" id="KW-1185">Reference proteome</keyword>
<comment type="caution">
    <text evidence="1">The sequence shown here is derived from an EMBL/GenBank/DDBJ whole genome shotgun (WGS) entry which is preliminary data.</text>
</comment>
<proteinExistence type="predicted"/>
<reference evidence="1 2" key="1">
    <citation type="journal article" date="2018" name="Nat. Genet.">
        <title>The Rosa genome provides new insights in the design of modern roses.</title>
        <authorList>
            <person name="Bendahmane M."/>
        </authorList>
    </citation>
    <scope>NUCLEOTIDE SEQUENCE [LARGE SCALE GENOMIC DNA]</scope>
    <source>
        <strain evidence="2">cv. Old Blush</strain>
    </source>
</reference>
<evidence type="ECO:0000313" key="2">
    <source>
        <dbReference type="Proteomes" id="UP000238479"/>
    </source>
</evidence>
<sequence>MSCRKMQLIESIWLKFGILSYGFDVRLKILVDFWRKVWVCLRRGCWVFEELCV</sequence>
<name>A0A2P6S8N5_ROSCH</name>
<dbReference type="AlphaFoldDB" id="A0A2P6S8N5"/>
<dbReference type="Gramene" id="PRQ55063">
    <property type="protein sequence ID" value="PRQ55063"/>
    <property type="gene ID" value="RchiOBHm_Chr1g0320481"/>
</dbReference>
<accession>A0A2P6S8N5</accession>
<dbReference type="Proteomes" id="UP000238479">
    <property type="component" value="Chromosome 1"/>
</dbReference>